<dbReference type="SUPFAM" id="SSF46785">
    <property type="entry name" value="Winged helix' DNA-binding domain"/>
    <property type="match status" value="1"/>
</dbReference>
<keyword evidence="1" id="KW-0805">Transcription regulation</keyword>
<evidence type="ECO:0000256" key="1">
    <source>
        <dbReference type="ARBA" id="ARBA00023015"/>
    </source>
</evidence>
<dbReference type="SMART" id="SM00418">
    <property type="entry name" value="HTH_ARSR"/>
    <property type="match status" value="1"/>
</dbReference>
<keyword evidence="3" id="KW-0804">Transcription</keyword>
<dbReference type="EMBL" id="PVBT01000004">
    <property type="protein sequence ID" value="PRD52367.1"/>
    <property type="molecule type" value="Genomic_DNA"/>
</dbReference>
<dbReference type="GO" id="GO:0003700">
    <property type="term" value="F:DNA-binding transcription factor activity"/>
    <property type="evidence" value="ECO:0007669"/>
    <property type="project" value="InterPro"/>
</dbReference>
<dbReference type="RefSeq" id="WP_105734877.1">
    <property type="nucleotide sequence ID" value="NZ_PVBT01000004.1"/>
</dbReference>
<dbReference type="PANTHER" id="PTHR43132:SF2">
    <property type="entry name" value="ARSENICAL RESISTANCE OPERON REPRESSOR ARSR-RELATED"/>
    <property type="match status" value="1"/>
</dbReference>
<dbReference type="Gene3D" id="1.10.10.10">
    <property type="entry name" value="Winged helix-like DNA-binding domain superfamily/Winged helix DNA-binding domain"/>
    <property type="match status" value="1"/>
</dbReference>
<comment type="caution">
    <text evidence="5">The sequence shown here is derived from an EMBL/GenBank/DDBJ whole genome shotgun (WGS) entry which is preliminary data.</text>
</comment>
<sequence length="124" mass="13938">MAKAISSKLCRSVGDASELLKHIANPNRLSIVCYLMEEESSVSHLEEELGIRQPTLSQQLSELRDAGIIEGRRDGKTIYYRVADRRIERLVQTLRDLFSGLDDVTGKHSMKNSGGLPVDEMMFD</sequence>
<accession>A0A2S9JHL9</accession>
<dbReference type="InterPro" id="IPR001845">
    <property type="entry name" value="HTH_ArsR_DNA-bd_dom"/>
</dbReference>
<gene>
    <name evidence="5" type="ORF">C5750_15880</name>
</gene>
<dbReference type="InterPro" id="IPR011991">
    <property type="entry name" value="ArsR-like_HTH"/>
</dbReference>
<dbReference type="Pfam" id="PF01022">
    <property type="entry name" value="HTH_5"/>
    <property type="match status" value="1"/>
</dbReference>
<evidence type="ECO:0000259" key="4">
    <source>
        <dbReference type="PROSITE" id="PS50987"/>
    </source>
</evidence>
<dbReference type="CDD" id="cd00090">
    <property type="entry name" value="HTH_ARSR"/>
    <property type="match status" value="1"/>
</dbReference>
<evidence type="ECO:0000256" key="3">
    <source>
        <dbReference type="ARBA" id="ARBA00023163"/>
    </source>
</evidence>
<proteinExistence type="predicted"/>
<dbReference type="PRINTS" id="PR00778">
    <property type="entry name" value="HTHARSR"/>
</dbReference>
<dbReference type="InterPro" id="IPR036390">
    <property type="entry name" value="WH_DNA-bd_sf"/>
</dbReference>
<dbReference type="Proteomes" id="UP000238563">
    <property type="component" value="Unassembled WGS sequence"/>
</dbReference>
<dbReference type="PROSITE" id="PS50987">
    <property type="entry name" value="HTH_ARSR_2"/>
    <property type="match status" value="1"/>
</dbReference>
<evidence type="ECO:0000256" key="2">
    <source>
        <dbReference type="ARBA" id="ARBA00023125"/>
    </source>
</evidence>
<evidence type="ECO:0000313" key="6">
    <source>
        <dbReference type="Proteomes" id="UP000238563"/>
    </source>
</evidence>
<dbReference type="NCBIfam" id="NF033788">
    <property type="entry name" value="HTH_metalloreg"/>
    <property type="match status" value="1"/>
</dbReference>
<evidence type="ECO:0000313" key="5">
    <source>
        <dbReference type="EMBL" id="PRD52367.1"/>
    </source>
</evidence>
<dbReference type="AlphaFoldDB" id="A0A2S9JHL9"/>
<feature type="domain" description="HTH arsR-type" evidence="4">
    <location>
        <begin position="5"/>
        <end position="102"/>
    </location>
</feature>
<keyword evidence="6" id="KW-1185">Reference proteome</keyword>
<dbReference type="InterPro" id="IPR036388">
    <property type="entry name" value="WH-like_DNA-bd_sf"/>
</dbReference>
<dbReference type="OrthoDB" id="194599at2"/>
<keyword evidence="2" id="KW-0238">DNA-binding</keyword>
<reference evidence="5 6" key="1">
    <citation type="submission" date="2018-02" db="EMBL/GenBank/DDBJ databases">
        <title>The draft genome of Phyllobacterium myrsinacearum DSM5892.</title>
        <authorList>
            <person name="Li L."/>
            <person name="Liu L."/>
            <person name="Zhang X."/>
            <person name="Wang T."/>
        </authorList>
    </citation>
    <scope>NUCLEOTIDE SEQUENCE [LARGE SCALE GENOMIC DNA]</scope>
    <source>
        <strain evidence="5 6">DSM 5892</strain>
    </source>
</reference>
<protein>
    <submittedName>
        <fullName evidence="5">ArsR family transcriptional regulator</fullName>
    </submittedName>
</protein>
<dbReference type="PANTHER" id="PTHR43132">
    <property type="entry name" value="ARSENICAL RESISTANCE OPERON REPRESSOR ARSR-RELATED"/>
    <property type="match status" value="1"/>
</dbReference>
<dbReference type="GO" id="GO:0003677">
    <property type="term" value="F:DNA binding"/>
    <property type="evidence" value="ECO:0007669"/>
    <property type="project" value="UniProtKB-KW"/>
</dbReference>
<name>A0A2S9JHL9_9HYPH</name>
<organism evidence="5 6">
    <name type="scientific">Phyllobacterium myrsinacearum</name>
    <dbReference type="NCBI Taxonomy" id="28101"/>
    <lineage>
        <taxon>Bacteria</taxon>
        <taxon>Pseudomonadati</taxon>
        <taxon>Pseudomonadota</taxon>
        <taxon>Alphaproteobacteria</taxon>
        <taxon>Hyphomicrobiales</taxon>
        <taxon>Phyllobacteriaceae</taxon>
        <taxon>Phyllobacterium</taxon>
    </lineage>
</organism>
<dbReference type="InterPro" id="IPR051011">
    <property type="entry name" value="Metal_resp_trans_reg"/>
</dbReference>